<comment type="caution">
    <text evidence="1">The sequence shown here is derived from an EMBL/GenBank/DDBJ whole genome shotgun (WGS) entry which is preliminary data.</text>
</comment>
<dbReference type="RefSeq" id="WP_166148904.1">
    <property type="nucleotide sequence ID" value="NZ_JAAOIW010000003.1"/>
</dbReference>
<protein>
    <submittedName>
        <fullName evidence="1">Uncharacterized protein</fullName>
    </submittedName>
</protein>
<organism evidence="1 2">
    <name type="scientific">Paenibacillus agricola</name>
    <dbReference type="NCBI Taxonomy" id="2716264"/>
    <lineage>
        <taxon>Bacteria</taxon>
        <taxon>Bacillati</taxon>
        <taxon>Bacillota</taxon>
        <taxon>Bacilli</taxon>
        <taxon>Bacillales</taxon>
        <taxon>Paenibacillaceae</taxon>
        <taxon>Paenibacillus</taxon>
    </lineage>
</organism>
<keyword evidence="2" id="KW-1185">Reference proteome</keyword>
<proteinExistence type="predicted"/>
<accession>A0ABX0J3D7</accession>
<reference evidence="1" key="1">
    <citation type="submission" date="2020-03" db="EMBL/GenBank/DDBJ databases">
        <title>Draft sequencing of Paenibacilllus sp. S3N08.</title>
        <authorList>
            <person name="Kim D.-U."/>
        </authorList>
    </citation>
    <scope>NUCLEOTIDE SEQUENCE</scope>
    <source>
        <strain evidence="1">S3N08</strain>
    </source>
</reference>
<dbReference type="Proteomes" id="UP001165962">
    <property type="component" value="Unassembled WGS sequence"/>
</dbReference>
<dbReference type="EMBL" id="JAAOIW010000003">
    <property type="protein sequence ID" value="NHN30168.1"/>
    <property type="molecule type" value="Genomic_DNA"/>
</dbReference>
<evidence type="ECO:0000313" key="2">
    <source>
        <dbReference type="Proteomes" id="UP001165962"/>
    </source>
</evidence>
<sequence>MAKSKWKTNVEPKLELIKNWSLSMVNAHSGARQRQPSHSFLISGARYLEIEATWPPSQQIYRLTQWKLSEGEL</sequence>
<evidence type="ECO:0000313" key="1">
    <source>
        <dbReference type="EMBL" id="NHN30168.1"/>
    </source>
</evidence>
<gene>
    <name evidence="1" type="ORF">G9U52_10020</name>
</gene>
<name>A0ABX0J3D7_9BACL</name>